<reference evidence="1 2" key="1">
    <citation type="submission" date="2019-01" db="EMBL/GenBank/DDBJ databases">
        <title>Complete genome sequence of Cohnella hallensis HS21 isolated from Korean fir (Abies koreana) rhizospheric soil.</title>
        <authorList>
            <person name="Jiang L."/>
            <person name="Kang S.W."/>
            <person name="Kim S."/>
            <person name="Jung J."/>
            <person name="Kim C.Y."/>
            <person name="Kim D.H."/>
            <person name="Kim S.W."/>
            <person name="Lee J."/>
        </authorList>
    </citation>
    <scope>NUCLEOTIDE SEQUENCE [LARGE SCALE GENOMIC DNA]</scope>
    <source>
        <strain evidence="1 2">HS21</strain>
    </source>
</reference>
<dbReference type="EMBL" id="AP019400">
    <property type="protein sequence ID" value="BBI36777.1"/>
    <property type="molecule type" value="Genomic_DNA"/>
</dbReference>
<dbReference type="AlphaFoldDB" id="A0A3T1DF68"/>
<accession>A0A3T1DF68</accession>
<gene>
    <name evidence="1" type="ORF">KCTCHS21_61760</name>
</gene>
<sequence length="42" mass="4942">MERDTDIGSTIEDVYRNMDNAIADKLAKLRKEGHKSEHIRKR</sequence>
<protein>
    <submittedName>
        <fullName evidence="1">Uncharacterized protein</fullName>
    </submittedName>
</protein>
<evidence type="ECO:0000313" key="2">
    <source>
        <dbReference type="Proteomes" id="UP000289856"/>
    </source>
</evidence>
<proteinExistence type="predicted"/>
<dbReference type="RefSeq" id="WP_269472735.1">
    <property type="nucleotide sequence ID" value="NZ_AP019400.1"/>
</dbReference>
<dbReference type="KEGG" id="cohn:KCTCHS21_61760"/>
<name>A0A3T1DF68_9BACL</name>
<dbReference type="Proteomes" id="UP000289856">
    <property type="component" value="Chromosome"/>
</dbReference>
<keyword evidence="2" id="KW-1185">Reference proteome</keyword>
<organism evidence="1 2">
    <name type="scientific">Cohnella abietis</name>
    <dbReference type="NCBI Taxonomy" id="2507935"/>
    <lineage>
        <taxon>Bacteria</taxon>
        <taxon>Bacillati</taxon>
        <taxon>Bacillota</taxon>
        <taxon>Bacilli</taxon>
        <taxon>Bacillales</taxon>
        <taxon>Paenibacillaceae</taxon>
        <taxon>Cohnella</taxon>
    </lineage>
</organism>
<evidence type="ECO:0000313" key="1">
    <source>
        <dbReference type="EMBL" id="BBI36777.1"/>
    </source>
</evidence>